<reference evidence="2 3" key="1">
    <citation type="submission" date="2018-04" db="EMBL/GenBank/DDBJ databases">
        <authorList>
            <person name="Li J."/>
        </authorList>
    </citation>
    <scope>NUCLEOTIDE SEQUENCE [LARGE SCALE GENOMIC DNA]</scope>
    <source>
        <strain evidence="3">30A</strain>
    </source>
</reference>
<dbReference type="AlphaFoldDB" id="A0A2S0WYW3"/>
<dbReference type="KEGG" id="agm:DCE93_12600"/>
<feature type="transmembrane region" description="Helical" evidence="1">
    <location>
        <begin position="92"/>
        <end position="110"/>
    </location>
</feature>
<dbReference type="EMBL" id="CP028913">
    <property type="protein sequence ID" value="AWB96384.1"/>
    <property type="molecule type" value="Genomic_DNA"/>
</dbReference>
<proteinExistence type="predicted"/>
<sequence>MQCRISVARIRVDPAPYDLRAAGDPLYDRIMGYTRDPDWSDGADRPDGPWWTGDDVGGIGFARFFAYTGLLMAIASLVLAIVAPLAGDALRTVWITGFAAASMWLAFMAIPRYRAELVRVSWAVPTTMALGGLTIAIMIYAFAAIAFASVGVQLPAPGHWFGEPAGPTGITA</sequence>
<evidence type="ECO:0000313" key="2">
    <source>
        <dbReference type="EMBL" id="AWB96384.1"/>
    </source>
</evidence>
<evidence type="ECO:0000256" key="1">
    <source>
        <dbReference type="SAM" id="Phobius"/>
    </source>
</evidence>
<name>A0A2S0WYW3_9MICO</name>
<evidence type="ECO:0000313" key="3">
    <source>
        <dbReference type="Proteomes" id="UP000244729"/>
    </source>
</evidence>
<keyword evidence="1" id="KW-0472">Membrane</keyword>
<feature type="transmembrane region" description="Helical" evidence="1">
    <location>
        <begin position="122"/>
        <end position="148"/>
    </location>
</feature>
<dbReference type="Proteomes" id="UP000244729">
    <property type="component" value="Chromosome"/>
</dbReference>
<keyword evidence="1" id="KW-0812">Transmembrane</keyword>
<feature type="transmembrane region" description="Helical" evidence="1">
    <location>
        <begin position="64"/>
        <end position="86"/>
    </location>
</feature>
<keyword evidence="1" id="KW-1133">Transmembrane helix</keyword>
<gene>
    <name evidence="2" type="ORF">DCE93_12600</name>
</gene>
<accession>A0A2S0WYW3</accession>
<keyword evidence="3" id="KW-1185">Reference proteome</keyword>
<protein>
    <submittedName>
        <fullName evidence="2">Uncharacterized protein</fullName>
    </submittedName>
</protein>
<organism evidence="2 3">
    <name type="scientific">Agromyces badenianii</name>
    <dbReference type="NCBI Taxonomy" id="2080742"/>
    <lineage>
        <taxon>Bacteria</taxon>
        <taxon>Bacillati</taxon>
        <taxon>Actinomycetota</taxon>
        <taxon>Actinomycetes</taxon>
        <taxon>Micrococcales</taxon>
        <taxon>Microbacteriaceae</taxon>
        <taxon>Agromyces</taxon>
    </lineage>
</organism>